<keyword evidence="8" id="KW-1185">Reference proteome</keyword>
<dbReference type="PIRSF" id="PIRSF000446">
    <property type="entry name" value="Mct"/>
    <property type="match status" value="1"/>
</dbReference>
<dbReference type="SUPFAM" id="SSF55048">
    <property type="entry name" value="Probable ACP-binding domain of malonyl-CoA ACP transacylase"/>
    <property type="match status" value="1"/>
</dbReference>
<evidence type="ECO:0000256" key="3">
    <source>
        <dbReference type="ARBA" id="ARBA00048462"/>
    </source>
</evidence>
<keyword evidence="1 4" id="KW-0808">Transferase</keyword>
<gene>
    <name evidence="7" type="primary">fabD</name>
    <name evidence="7" type="ORF">GCM10010885_16440</name>
</gene>
<comment type="similarity">
    <text evidence="4">Belongs to the fabD family.</text>
</comment>
<dbReference type="GO" id="GO:0004314">
    <property type="term" value="F:[acyl-carrier-protein] S-malonyltransferase activity"/>
    <property type="evidence" value="ECO:0007669"/>
    <property type="project" value="UniProtKB-EC"/>
</dbReference>
<proteinExistence type="inferred from homology"/>
<dbReference type="Gene3D" id="3.40.366.10">
    <property type="entry name" value="Malonyl-Coenzyme A Acyl Carrier Protein, domain 2"/>
    <property type="match status" value="1"/>
</dbReference>
<feature type="domain" description="Malonyl-CoA:ACP transacylase (MAT)" evidence="6">
    <location>
        <begin position="6"/>
        <end position="310"/>
    </location>
</feature>
<dbReference type="SMART" id="SM00827">
    <property type="entry name" value="PKS_AT"/>
    <property type="match status" value="1"/>
</dbReference>
<protein>
    <recommendedName>
        <fullName evidence="4">Malonyl CoA-acyl carrier protein transacylase</fullName>
        <ecNumber evidence="4">2.3.1.39</ecNumber>
    </recommendedName>
</protein>
<dbReference type="EMBL" id="BMOY01000024">
    <property type="protein sequence ID" value="GGJ07997.1"/>
    <property type="molecule type" value="Genomic_DNA"/>
</dbReference>
<dbReference type="InterPro" id="IPR001227">
    <property type="entry name" value="Ac_transferase_dom_sf"/>
</dbReference>
<reference evidence="7" key="1">
    <citation type="journal article" date="2014" name="Int. J. Syst. Evol. Microbiol.">
        <title>Complete genome sequence of Corynebacterium casei LMG S-19264T (=DSM 44701T), isolated from a smear-ripened cheese.</title>
        <authorList>
            <consortium name="US DOE Joint Genome Institute (JGI-PGF)"/>
            <person name="Walter F."/>
            <person name="Albersmeier A."/>
            <person name="Kalinowski J."/>
            <person name="Ruckert C."/>
        </authorList>
    </citation>
    <scope>NUCLEOTIDE SEQUENCE</scope>
    <source>
        <strain evidence="7">JCM 18487</strain>
    </source>
</reference>
<accession>A0A917KBD8</accession>
<dbReference type="InterPro" id="IPR004410">
    <property type="entry name" value="Malonyl_CoA-ACP_transAc_FabD"/>
</dbReference>
<dbReference type="FunFam" id="3.30.70.250:FF:000001">
    <property type="entry name" value="Malonyl CoA-acyl carrier protein transacylase"/>
    <property type="match status" value="1"/>
</dbReference>
<dbReference type="InterPro" id="IPR024925">
    <property type="entry name" value="Malonyl_CoA-ACP_transAc"/>
</dbReference>
<organism evidence="7 8">
    <name type="scientific">Alicyclobacillus cellulosilyticus</name>
    <dbReference type="NCBI Taxonomy" id="1003997"/>
    <lineage>
        <taxon>Bacteria</taxon>
        <taxon>Bacillati</taxon>
        <taxon>Bacillota</taxon>
        <taxon>Bacilli</taxon>
        <taxon>Bacillales</taxon>
        <taxon>Alicyclobacillaceae</taxon>
        <taxon>Alicyclobacillus</taxon>
    </lineage>
</organism>
<dbReference type="InterPro" id="IPR014043">
    <property type="entry name" value="Acyl_transferase_dom"/>
</dbReference>
<name>A0A917KBD8_9BACL</name>
<keyword evidence="2 4" id="KW-0012">Acyltransferase</keyword>
<dbReference type="Gene3D" id="3.30.70.250">
    <property type="entry name" value="Malonyl-CoA ACP transacylase, ACP-binding"/>
    <property type="match status" value="1"/>
</dbReference>
<feature type="active site" evidence="5">
    <location>
        <position position="201"/>
    </location>
</feature>
<feature type="active site" evidence="5">
    <location>
        <position position="91"/>
    </location>
</feature>
<dbReference type="AlphaFoldDB" id="A0A917KBD8"/>
<dbReference type="SUPFAM" id="SSF52151">
    <property type="entry name" value="FabD/lysophospholipase-like"/>
    <property type="match status" value="1"/>
</dbReference>
<dbReference type="Pfam" id="PF00698">
    <property type="entry name" value="Acyl_transf_1"/>
    <property type="match status" value="1"/>
</dbReference>
<dbReference type="NCBIfam" id="TIGR00128">
    <property type="entry name" value="fabD"/>
    <property type="match status" value="1"/>
</dbReference>
<evidence type="ECO:0000313" key="8">
    <source>
        <dbReference type="Proteomes" id="UP000637695"/>
    </source>
</evidence>
<dbReference type="GO" id="GO:0006633">
    <property type="term" value="P:fatty acid biosynthetic process"/>
    <property type="evidence" value="ECO:0007669"/>
    <property type="project" value="TreeGrafter"/>
</dbReference>
<dbReference type="EC" id="2.3.1.39" evidence="4"/>
<evidence type="ECO:0000256" key="5">
    <source>
        <dbReference type="PIRSR" id="PIRSR000446-1"/>
    </source>
</evidence>
<evidence type="ECO:0000259" key="6">
    <source>
        <dbReference type="SMART" id="SM00827"/>
    </source>
</evidence>
<evidence type="ECO:0000256" key="2">
    <source>
        <dbReference type="ARBA" id="ARBA00023315"/>
    </source>
</evidence>
<dbReference type="PANTHER" id="PTHR42681:SF1">
    <property type="entry name" value="MALONYL-COA-ACYL CARRIER PROTEIN TRANSACYLASE, MITOCHONDRIAL"/>
    <property type="match status" value="1"/>
</dbReference>
<reference evidence="7" key="2">
    <citation type="submission" date="2020-09" db="EMBL/GenBank/DDBJ databases">
        <authorList>
            <person name="Sun Q."/>
            <person name="Ohkuma M."/>
        </authorList>
    </citation>
    <scope>NUCLEOTIDE SEQUENCE</scope>
    <source>
        <strain evidence="7">JCM 18487</strain>
    </source>
</reference>
<dbReference type="PANTHER" id="PTHR42681">
    <property type="entry name" value="MALONYL-COA-ACYL CARRIER PROTEIN TRANSACYLASE, MITOCHONDRIAL"/>
    <property type="match status" value="1"/>
</dbReference>
<dbReference type="RefSeq" id="WP_229776676.1">
    <property type="nucleotide sequence ID" value="NZ_BMOY01000024.1"/>
</dbReference>
<dbReference type="Proteomes" id="UP000637695">
    <property type="component" value="Unassembled WGS sequence"/>
</dbReference>
<evidence type="ECO:0000256" key="4">
    <source>
        <dbReference type="PIRNR" id="PIRNR000446"/>
    </source>
</evidence>
<dbReference type="InterPro" id="IPR016035">
    <property type="entry name" value="Acyl_Trfase/lysoPLipase"/>
</dbReference>
<sequence>MNAAFVFPGQGAQTVGMGASLFARYPEARALLAQADEVLGFSLSSLITNGPEEALRLTYHAQPALLTVSSAAYQVFRSRCDVTPRFVAGHSLGEYSALVAAEALSFADGVRLVHLRGRWMDEAYPAGQGAMAAVLGLDAEALAALCQEVSARGHWVEVANYNCPGQVVISGTKEGVAQAAELARQRGARRTVMLQVSGPFHSRLMRSAAEKLAAELAKVAWRRARFPVVANVDAKPYQEPEEARQRLTVQVYSPVRWEESVRAMMAAGVDTFIEFGPGGVLTGLIKKIDRAVTAWRVEDEETLSEVLRACQGR</sequence>
<comment type="caution">
    <text evidence="7">The sequence shown here is derived from an EMBL/GenBank/DDBJ whole genome shotgun (WGS) entry which is preliminary data.</text>
</comment>
<dbReference type="GO" id="GO:0005829">
    <property type="term" value="C:cytosol"/>
    <property type="evidence" value="ECO:0007669"/>
    <property type="project" value="TreeGrafter"/>
</dbReference>
<dbReference type="InterPro" id="IPR050858">
    <property type="entry name" value="Mal-CoA-ACP_Trans/PKS_FabD"/>
</dbReference>
<evidence type="ECO:0000313" key="7">
    <source>
        <dbReference type="EMBL" id="GGJ07997.1"/>
    </source>
</evidence>
<comment type="catalytic activity">
    <reaction evidence="3 4">
        <text>holo-[ACP] + malonyl-CoA = malonyl-[ACP] + CoA</text>
        <dbReference type="Rhea" id="RHEA:41792"/>
        <dbReference type="Rhea" id="RHEA-COMP:9623"/>
        <dbReference type="Rhea" id="RHEA-COMP:9685"/>
        <dbReference type="ChEBI" id="CHEBI:57287"/>
        <dbReference type="ChEBI" id="CHEBI:57384"/>
        <dbReference type="ChEBI" id="CHEBI:64479"/>
        <dbReference type="ChEBI" id="CHEBI:78449"/>
        <dbReference type="EC" id="2.3.1.39"/>
    </reaction>
</comment>
<dbReference type="InterPro" id="IPR016036">
    <property type="entry name" value="Malonyl_transacylase_ACP-bd"/>
</dbReference>
<evidence type="ECO:0000256" key="1">
    <source>
        <dbReference type="ARBA" id="ARBA00022679"/>
    </source>
</evidence>